<dbReference type="GO" id="GO:0007156">
    <property type="term" value="P:homophilic cell adhesion via plasma membrane adhesion molecules"/>
    <property type="evidence" value="ECO:0007669"/>
    <property type="project" value="InterPro"/>
</dbReference>
<dbReference type="OrthoDB" id="6141116at2759"/>
<proteinExistence type="predicted"/>
<keyword evidence="9" id="KW-0732">Signal</keyword>
<dbReference type="PANTHER" id="PTHR24028">
    <property type="entry name" value="CADHERIN-87A"/>
    <property type="match status" value="1"/>
</dbReference>
<keyword evidence="4 8" id="KW-0106">Calcium</keyword>
<evidence type="ECO:0000256" key="1">
    <source>
        <dbReference type="ARBA" id="ARBA00004167"/>
    </source>
</evidence>
<evidence type="ECO:0000313" key="11">
    <source>
        <dbReference type="EnsemblMetazoa" id="BGLB024827-PB"/>
    </source>
</evidence>
<dbReference type="PANTHER" id="PTHR24028:SF328">
    <property type="entry name" value="CADHERIN-3"/>
    <property type="match status" value="1"/>
</dbReference>
<keyword evidence="6" id="KW-0472">Membrane</keyword>
<protein>
    <recommendedName>
        <fullName evidence="10">Cadherin domain-containing protein</fullName>
    </recommendedName>
</protein>
<comment type="subcellular location">
    <subcellularLocation>
        <location evidence="1">Membrane</location>
        <topology evidence="1">Single-pass membrane protein</topology>
    </subcellularLocation>
</comment>
<evidence type="ECO:0000256" key="4">
    <source>
        <dbReference type="ARBA" id="ARBA00022837"/>
    </source>
</evidence>
<reference evidence="11" key="1">
    <citation type="submission" date="2020-05" db="UniProtKB">
        <authorList>
            <consortium name="EnsemblMetazoa"/>
        </authorList>
    </citation>
    <scope>IDENTIFICATION</scope>
    <source>
        <strain evidence="11">BB02</strain>
    </source>
</reference>
<dbReference type="PROSITE" id="PS50268">
    <property type="entry name" value="CADHERIN_2"/>
    <property type="match status" value="2"/>
</dbReference>
<evidence type="ECO:0000256" key="5">
    <source>
        <dbReference type="ARBA" id="ARBA00022989"/>
    </source>
</evidence>
<evidence type="ECO:0000313" key="12">
    <source>
        <dbReference type="Proteomes" id="UP000076420"/>
    </source>
</evidence>
<feature type="chain" id="PRO_5012157725" description="Cadherin domain-containing protein" evidence="9">
    <location>
        <begin position="28"/>
        <end position="275"/>
    </location>
</feature>
<dbReference type="InterPro" id="IPR020894">
    <property type="entry name" value="Cadherin_CS"/>
</dbReference>
<sequence>MTQTKVLASKCVFSVFLLYLTNTRVSAQSITYACGSESTIVIKFPESALNVTLPFTDEYIQNVLTNGEPTRVDVNFDPGDKILTTKYPFSDYFVTSYNTVQKAFQVRMIRGIDRDGATASTEDDVNILQYRLVCYPDAAAVSSNSAIYIVLKIQILDVNDNTPQFVNAPYSLTVNELTPVGLTVFRGISATDIDEGPNKQIFYSFSSGQSPLNLNGTQYFNLPSEREGIVSVLSPLDFESMYAAAQGDASQVYYNIIVTARVSTPIVFFNQYVFI</sequence>
<dbReference type="PROSITE" id="PS00232">
    <property type="entry name" value="CADHERIN_1"/>
    <property type="match status" value="1"/>
</dbReference>
<dbReference type="VEuPathDB" id="VectorBase:BGLAX_051112"/>
<feature type="signal peptide" evidence="9">
    <location>
        <begin position="1"/>
        <end position="27"/>
    </location>
</feature>
<dbReference type="InterPro" id="IPR002126">
    <property type="entry name" value="Cadherin-like_dom"/>
</dbReference>
<keyword evidence="3" id="KW-0677">Repeat</keyword>
<evidence type="ECO:0000256" key="9">
    <source>
        <dbReference type="SAM" id="SignalP"/>
    </source>
</evidence>
<dbReference type="InterPro" id="IPR050174">
    <property type="entry name" value="Protocadherin/Cadherin-CA"/>
</dbReference>
<dbReference type="GO" id="GO:0005886">
    <property type="term" value="C:plasma membrane"/>
    <property type="evidence" value="ECO:0007669"/>
    <property type="project" value="InterPro"/>
</dbReference>
<evidence type="ECO:0000259" key="10">
    <source>
        <dbReference type="PROSITE" id="PS50268"/>
    </source>
</evidence>
<evidence type="ECO:0000256" key="2">
    <source>
        <dbReference type="ARBA" id="ARBA00022692"/>
    </source>
</evidence>
<dbReference type="Proteomes" id="UP000076420">
    <property type="component" value="Unassembled WGS sequence"/>
</dbReference>
<dbReference type="PRINTS" id="PR00205">
    <property type="entry name" value="CADHERIN"/>
</dbReference>
<dbReference type="CDD" id="cd11304">
    <property type="entry name" value="Cadherin_repeat"/>
    <property type="match status" value="1"/>
</dbReference>
<evidence type="ECO:0000256" key="3">
    <source>
        <dbReference type="ARBA" id="ARBA00022737"/>
    </source>
</evidence>
<evidence type="ECO:0000256" key="6">
    <source>
        <dbReference type="ARBA" id="ARBA00023136"/>
    </source>
</evidence>
<evidence type="ECO:0000256" key="7">
    <source>
        <dbReference type="ARBA" id="ARBA00023180"/>
    </source>
</evidence>
<feature type="domain" description="Cadherin" evidence="10">
    <location>
        <begin position="166"/>
        <end position="260"/>
    </location>
</feature>
<feature type="domain" description="Cadherin" evidence="10">
    <location>
        <begin position="36"/>
        <end position="165"/>
    </location>
</feature>
<dbReference type="STRING" id="6526.A0A2C9KXY3"/>
<name>A0A2C9KXY3_BIOGL</name>
<dbReference type="InterPro" id="IPR015919">
    <property type="entry name" value="Cadherin-like_sf"/>
</dbReference>
<accession>A0A2C9KXY3</accession>
<keyword evidence="7" id="KW-0325">Glycoprotein</keyword>
<evidence type="ECO:0000256" key="8">
    <source>
        <dbReference type="PROSITE-ProRule" id="PRU00043"/>
    </source>
</evidence>
<dbReference type="EnsemblMetazoa" id="BGLB024827-RB">
    <property type="protein sequence ID" value="BGLB024827-PB"/>
    <property type="gene ID" value="BGLB024827"/>
</dbReference>
<organism evidence="11 12">
    <name type="scientific">Biomphalaria glabrata</name>
    <name type="common">Bloodfluke planorb</name>
    <name type="synonym">Freshwater snail</name>
    <dbReference type="NCBI Taxonomy" id="6526"/>
    <lineage>
        <taxon>Eukaryota</taxon>
        <taxon>Metazoa</taxon>
        <taxon>Spiralia</taxon>
        <taxon>Lophotrochozoa</taxon>
        <taxon>Mollusca</taxon>
        <taxon>Gastropoda</taxon>
        <taxon>Heterobranchia</taxon>
        <taxon>Euthyneura</taxon>
        <taxon>Panpulmonata</taxon>
        <taxon>Hygrophila</taxon>
        <taxon>Lymnaeoidea</taxon>
        <taxon>Planorbidae</taxon>
        <taxon>Biomphalaria</taxon>
    </lineage>
</organism>
<dbReference type="AlphaFoldDB" id="A0A2C9KXY3"/>
<dbReference type="GO" id="GO:0005509">
    <property type="term" value="F:calcium ion binding"/>
    <property type="evidence" value="ECO:0007669"/>
    <property type="project" value="UniProtKB-UniRule"/>
</dbReference>
<dbReference type="VEuPathDB" id="VectorBase:BGLB024827"/>
<keyword evidence="5" id="KW-1133">Transmembrane helix</keyword>
<keyword evidence="2" id="KW-0812">Transmembrane</keyword>
<dbReference type="SUPFAM" id="SSF49313">
    <property type="entry name" value="Cadherin-like"/>
    <property type="match status" value="1"/>
</dbReference>
<gene>
    <name evidence="11" type="primary">106057907</name>
</gene>
<dbReference type="KEGG" id="bgt:106057907"/>
<dbReference type="Gene3D" id="2.60.40.60">
    <property type="entry name" value="Cadherins"/>
    <property type="match status" value="1"/>
</dbReference>